<reference evidence="1" key="1">
    <citation type="submission" date="2014-11" db="EMBL/GenBank/DDBJ databases">
        <authorList>
            <person name="Amaro Gonzalez C."/>
        </authorList>
    </citation>
    <scope>NUCLEOTIDE SEQUENCE</scope>
</reference>
<sequence>MVTLAAITRGFCYLAAQSSMLPGLWVNCRAHRNASLVYQPFGFIFPVCDRLVFAQENAEAFRAKALVNVDPKCLLYVQQREFAATTPADSK</sequence>
<organism evidence="1">
    <name type="scientific">Anguilla anguilla</name>
    <name type="common">European freshwater eel</name>
    <name type="synonym">Muraena anguilla</name>
    <dbReference type="NCBI Taxonomy" id="7936"/>
    <lineage>
        <taxon>Eukaryota</taxon>
        <taxon>Metazoa</taxon>
        <taxon>Chordata</taxon>
        <taxon>Craniata</taxon>
        <taxon>Vertebrata</taxon>
        <taxon>Euteleostomi</taxon>
        <taxon>Actinopterygii</taxon>
        <taxon>Neopterygii</taxon>
        <taxon>Teleostei</taxon>
        <taxon>Anguilliformes</taxon>
        <taxon>Anguillidae</taxon>
        <taxon>Anguilla</taxon>
    </lineage>
</organism>
<dbReference type="EMBL" id="GBXM01037795">
    <property type="protein sequence ID" value="JAH70782.1"/>
    <property type="molecule type" value="Transcribed_RNA"/>
</dbReference>
<proteinExistence type="predicted"/>
<evidence type="ECO:0000313" key="1">
    <source>
        <dbReference type="EMBL" id="JAH70782.1"/>
    </source>
</evidence>
<reference evidence="1" key="2">
    <citation type="journal article" date="2015" name="Fish Shellfish Immunol.">
        <title>Early steps in the European eel (Anguilla anguilla)-Vibrio vulnificus interaction in the gills: Role of the RtxA13 toxin.</title>
        <authorList>
            <person name="Callol A."/>
            <person name="Pajuelo D."/>
            <person name="Ebbesson L."/>
            <person name="Teles M."/>
            <person name="MacKenzie S."/>
            <person name="Amaro C."/>
        </authorList>
    </citation>
    <scope>NUCLEOTIDE SEQUENCE</scope>
</reference>
<protein>
    <submittedName>
        <fullName evidence="1">Uncharacterized protein</fullName>
    </submittedName>
</protein>
<accession>A0A0E9UYB2</accession>
<dbReference type="AlphaFoldDB" id="A0A0E9UYB2"/>
<name>A0A0E9UYB2_ANGAN</name>